<dbReference type="AlphaFoldDB" id="A0AAD9Q1D9"/>
<dbReference type="EMBL" id="JARQWQ010000083">
    <property type="protein sequence ID" value="KAK2552853.1"/>
    <property type="molecule type" value="Genomic_DNA"/>
</dbReference>
<name>A0AAD9Q1D9_ACRCE</name>
<protein>
    <submittedName>
        <fullName evidence="1">Ras GTPase-activating protein 1</fullName>
    </submittedName>
</protein>
<dbReference type="InterPro" id="IPR039360">
    <property type="entry name" value="Ras_GTPase"/>
</dbReference>
<gene>
    <name evidence="1" type="ORF">P5673_026024</name>
</gene>
<dbReference type="PANTHER" id="PTHR10194:SF146">
    <property type="entry name" value="RAS GTPASE-ACTIVATING PROTEIN 1"/>
    <property type="match status" value="1"/>
</dbReference>
<dbReference type="SUPFAM" id="SSF48350">
    <property type="entry name" value="GTPase activation domain, GAP"/>
    <property type="match status" value="1"/>
</dbReference>
<sequence length="127" mass="14428">MNPKICNMMSAKCLQNLANLIEFGAKESFMTPVNPFILKNKEKMVNFLDELSNVKQAPQVTEQVSSDASRDLASLHDICCKYESELQQLSFSQPALKKLVAVTEALRQREQYLQENHPLPSRSEKLV</sequence>
<dbReference type="Proteomes" id="UP001249851">
    <property type="component" value="Unassembled WGS sequence"/>
</dbReference>
<evidence type="ECO:0000313" key="1">
    <source>
        <dbReference type="EMBL" id="KAK2552853.1"/>
    </source>
</evidence>
<comment type="caution">
    <text evidence="1">The sequence shown here is derived from an EMBL/GenBank/DDBJ whole genome shotgun (WGS) entry which is preliminary data.</text>
</comment>
<organism evidence="1 2">
    <name type="scientific">Acropora cervicornis</name>
    <name type="common">Staghorn coral</name>
    <dbReference type="NCBI Taxonomy" id="6130"/>
    <lineage>
        <taxon>Eukaryota</taxon>
        <taxon>Metazoa</taxon>
        <taxon>Cnidaria</taxon>
        <taxon>Anthozoa</taxon>
        <taxon>Hexacorallia</taxon>
        <taxon>Scleractinia</taxon>
        <taxon>Astrocoeniina</taxon>
        <taxon>Acroporidae</taxon>
        <taxon>Acropora</taxon>
    </lineage>
</organism>
<proteinExistence type="predicted"/>
<dbReference type="InterPro" id="IPR008936">
    <property type="entry name" value="Rho_GTPase_activation_prot"/>
</dbReference>
<keyword evidence="2" id="KW-1185">Reference proteome</keyword>
<reference evidence="1" key="2">
    <citation type="journal article" date="2023" name="Science">
        <title>Genomic signatures of disease resistance in endangered staghorn corals.</title>
        <authorList>
            <person name="Vollmer S.V."/>
            <person name="Selwyn J.D."/>
            <person name="Despard B.A."/>
            <person name="Roesel C.L."/>
        </authorList>
    </citation>
    <scope>NUCLEOTIDE SEQUENCE</scope>
    <source>
        <strain evidence="1">K2</strain>
    </source>
</reference>
<accession>A0AAD9Q1D9</accession>
<dbReference type="Gene3D" id="1.10.506.10">
    <property type="entry name" value="GTPase Activation - p120gap, domain 1"/>
    <property type="match status" value="2"/>
</dbReference>
<evidence type="ECO:0000313" key="2">
    <source>
        <dbReference type="Proteomes" id="UP001249851"/>
    </source>
</evidence>
<reference evidence="1" key="1">
    <citation type="journal article" date="2023" name="G3 (Bethesda)">
        <title>Whole genome assembly and annotation of the endangered Caribbean coral Acropora cervicornis.</title>
        <authorList>
            <person name="Selwyn J.D."/>
            <person name="Vollmer S.V."/>
        </authorList>
    </citation>
    <scope>NUCLEOTIDE SEQUENCE</scope>
    <source>
        <strain evidence="1">K2</strain>
    </source>
</reference>
<dbReference type="PANTHER" id="PTHR10194">
    <property type="entry name" value="RAS GTPASE-ACTIVATING PROTEINS"/>
    <property type="match status" value="1"/>
</dbReference>